<dbReference type="SUPFAM" id="SSF53098">
    <property type="entry name" value="Ribonuclease H-like"/>
    <property type="match status" value="1"/>
</dbReference>
<evidence type="ECO:0000313" key="3">
    <source>
        <dbReference type="EMBL" id="EJK57139.1"/>
    </source>
</evidence>
<feature type="region of interest" description="Disordered" evidence="2">
    <location>
        <begin position="82"/>
        <end position="113"/>
    </location>
</feature>
<feature type="compositionally biased region" description="Acidic residues" evidence="2">
    <location>
        <begin position="129"/>
        <end position="148"/>
    </location>
</feature>
<keyword evidence="4" id="KW-1185">Reference proteome</keyword>
<feature type="compositionally biased region" description="Basic and acidic residues" evidence="2">
    <location>
        <begin position="102"/>
        <end position="113"/>
    </location>
</feature>
<dbReference type="Pfam" id="PF04857">
    <property type="entry name" value="CAF1"/>
    <property type="match status" value="1"/>
</dbReference>
<evidence type="ECO:0000256" key="1">
    <source>
        <dbReference type="ARBA" id="ARBA00008372"/>
    </source>
</evidence>
<gene>
    <name evidence="3" type="ORF">THAOC_22852</name>
</gene>
<dbReference type="PANTHER" id="PTHR15092">
    <property type="entry name" value="POLY A -SPECIFIC RIBONUCLEASE/TARGET OF EGR1, MEMBER 1"/>
    <property type="match status" value="1"/>
</dbReference>
<dbReference type="AlphaFoldDB" id="K0RXH7"/>
<dbReference type="InterPro" id="IPR006941">
    <property type="entry name" value="RNase_CAF1"/>
</dbReference>
<dbReference type="PANTHER" id="PTHR15092:SF22">
    <property type="entry name" value="POLY(A)-SPECIFIC RIBONUCLEASE PNLDC1"/>
    <property type="match status" value="1"/>
</dbReference>
<dbReference type="GO" id="GO:0000175">
    <property type="term" value="F:3'-5'-RNA exonuclease activity"/>
    <property type="evidence" value="ECO:0007669"/>
    <property type="project" value="TreeGrafter"/>
</dbReference>
<feature type="region of interest" description="Disordered" evidence="2">
    <location>
        <begin position="129"/>
        <end position="150"/>
    </location>
</feature>
<dbReference type="EMBL" id="AGNL01029355">
    <property type="protein sequence ID" value="EJK57139.1"/>
    <property type="molecule type" value="Genomic_DNA"/>
</dbReference>
<dbReference type="InterPro" id="IPR012337">
    <property type="entry name" value="RNaseH-like_sf"/>
</dbReference>
<dbReference type="OrthoDB" id="1432093at2759"/>
<dbReference type="OMA" id="PPCNAFL"/>
<evidence type="ECO:0000313" key="4">
    <source>
        <dbReference type="Proteomes" id="UP000266841"/>
    </source>
</evidence>
<dbReference type="Proteomes" id="UP000266841">
    <property type="component" value="Unassembled WGS sequence"/>
</dbReference>
<comment type="similarity">
    <text evidence="1">Belongs to the CAF1 family.</text>
</comment>
<dbReference type="InterPro" id="IPR051181">
    <property type="entry name" value="CAF1_poly(A)_ribonucleases"/>
</dbReference>
<reference evidence="3 4" key="1">
    <citation type="journal article" date="2012" name="Genome Biol.">
        <title>Genome and low-iron response of an oceanic diatom adapted to chronic iron limitation.</title>
        <authorList>
            <person name="Lommer M."/>
            <person name="Specht M."/>
            <person name="Roy A.S."/>
            <person name="Kraemer L."/>
            <person name="Andreson R."/>
            <person name="Gutowska M.A."/>
            <person name="Wolf J."/>
            <person name="Bergner S.V."/>
            <person name="Schilhabel M.B."/>
            <person name="Klostermeier U.C."/>
            <person name="Beiko R.G."/>
            <person name="Rosenstiel P."/>
            <person name="Hippler M."/>
            <person name="Laroche J."/>
        </authorList>
    </citation>
    <scope>NUCLEOTIDE SEQUENCE [LARGE SCALE GENOMIC DNA]</scope>
    <source>
        <strain evidence="3 4">CCMP1005</strain>
    </source>
</reference>
<dbReference type="GO" id="GO:0003723">
    <property type="term" value="F:RNA binding"/>
    <property type="evidence" value="ECO:0007669"/>
    <property type="project" value="TreeGrafter"/>
</dbReference>
<sequence length="742" mass="82050">MVNVTKSNFLEQLEDFLQHLPSASYIALDEEMTGISLPGSRNQRPNKIELPGERYTRLLKAVPERYSILQVGLALFHKNPRYKNPCRPRSGSTSSNRSGGGHHADADDEHGYIHREGVLNQDELEDLVEREEEAADEAEGLLGDDEPASAEPEYTSRVYNFYLFPASSTREMTLSPSTIQFLLGNNMDFNKVFAEGVSYTTVDQAEAMMEKHFEKYGRKEDEKAKEASHTPSKRGGVKLSRVEDIAFCARVIAGLREWIDSDIQPGAYPNPAGAVTAGLVHENRDADEGTAVVLPPCNAFLRRALYESIQGEYPSLILERADQGQNAGPRSNQIRVMRLSPEEKERRDTRLRREAWEKILGDVGFTILFQAISDACNGKVFSKEQTKSFLNGTSPDISVDGKGSNKIPLIIHNGLMDLMFLITHCHDPTLPESFEETKATIRSYFPRIVDTKILAGEYSDSIIKGGKSDLGSLFNVITSEREMSWITFKAPTISNGESSQQAHEAAYDAYMTGCVFNGLCDRILYQENGLSGSLTLDKLLHDSTDDAVRRLVGLNKLYMHVSLYTIDLESKDGPVSGVHDPLSSGLSVDTTFHVSGIDTNVSTRDILGALLIGGNGYDFAQGLRYEIIWVDDTSFFVGTRSEADITLNDASTISLLASHVRNNLHAKLGNVEILSLRNYFVQVRCMKNDSEDKNSPQHGLVGSIVSAATLPFAIVGHVLGFGKRTHDTTASEGPAHKRRRTS</sequence>
<dbReference type="eggNOG" id="KOG1990">
    <property type="taxonomic scope" value="Eukaryota"/>
</dbReference>
<protein>
    <submittedName>
        <fullName evidence="3">Uncharacterized protein</fullName>
    </submittedName>
</protein>
<accession>K0RXH7</accession>
<comment type="caution">
    <text evidence="3">The sequence shown here is derived from an EMBL/GenBank/DDBJ whole genome shotgun (WGS) entry which is preliminary data.</text>
</comment>
<proteinExistence type="inferred from homology"/>
<dbReference type="InterPro" id="IPR036397">
    <property type="entry name" value="RNaseH_sf"/>
</dbReference>
<evidence type="ECO:0000256" key="2">
    <source>
        <dbReference type="SAM" id="MobiDB-lite"/>
    </source>
</evidence>
<dbReference type="Gene3D" id="3.30.420.10">
    <property type="entry name" value="Ribonuclease H-like superfamily/Ribonuclease H"/>
    <property type="match status" value="2"/>
</dbReference>
<feature type="compositionally biased region" description="Low complexity" evidence="2">
    <location>
        <begin position="87"/>
        <end position="97"/>
    </location>
</feature>
<name>K0RXH7_THAOC</name>
<organism evidence="3 4">
    <name type="scientific">Thalassiosira oceanica</name>
    <name type="common">Marine diatom</name>
    <dbReference type="NCBI Taxonomy" id="159749"/>
    <lineage>
        <taxon>Eukaryota</taxon>
        <taxon>Sar</taxon>
        <taxon>Stramenopiles</taxon>
        <taxon>Ochrophyta</taxon>
        <taxon>Bacillariophyta</taxon>
        <taxon>Coscinodiscophyceae</taxon>
        <taxon>Thalassiosirophycidae</taxon>
        <taxon>Thalassiosirales</taxon>
        <taxon>Thalassiosiraceae</taxon>
        <taxon>Thalassiosira</taxon>
    </lineage>
</organism>